<accession>A0A5D8ZTQ5</accession>
<keyword evidence="2" id="KW-1185">Reference proteome</keyword>
<keyword evidence="1" id="KW-0614">Plasmid</keyword>
<dbReference type="AlphaFoldDB" id="A0A5D8ZTQ5"/>
<gene>
    <name evidence="1" type="ORF">FW781_00060</name>
</gene>
<dbReference type="RefSeq" id="WP_149385555.1">
    <property type="nucleotide sequence ID" value="NZ_VTRU01000001.1"/>
</dbReference>
<geneLocation type="plasmid" evidence="1">
    <name>unnamed1</name>
</geneLocation>
<proteinExistence type="predicted"/>
<protein>
    <submittedName>
        <fullName evidence="1">DUF4868 domain-containing protein</fullName>
    </submittedName>
</protein>
<evidence type="ECO:0000313" key="1">
    <source>
        <dbReference type="EMBL" id="TZF98365.1"/>
    </source>
</evidence>
<comment type="caution">
    <text evidence="1">The sequence shown here is derived from an EMBL/GenBank/DDBJ whole genome shotgun (WGS) entry which is preliminary data.</text>
</comment>
<dbReference type="OrthoDB" id="1235465at2"/>
<dbReference type="EMBL" id="VTRU01000001">
    <property type="protein sequence ID" value="TZF98365.1"/>
    <property type="molecule type" value="Genomic_DNA"/>
</dbReference>
<dbReference type="Proteomes" id="UP000323884">
    <property type="component" value="Unassembled WGS sequence"/>
</dbReference>
<sequence>MARNATPCNFFAILKDDSVRKIDLLQSITENIKNVFINNASSIMTSDTEEILFDGNFKIDGDEVLYVEMDLPENVIEANSNAIGLEVLDITKDDIKTLFWIEDDIYYFQNFDKRKLLQNKNVIFYSGTTYHKLKEDALIVENMVNAIYQDGKFYFKSYANANKIISLSDFFEEASNETIEEFAGNTIFELDLDWLKENSDTMIRKQITLIQKSQIIVSASPRKIKASAKKFNLDIEMENGKLKLPNDKKACKNILSFLNEQYYFGLISGKKFITNSKRDV</sequence>
<evidence type="ECO:0000313" key="2">
    <source>
        <dbReference type="Proteomes" id="UP000323884"/>
    </source>
</evidence>
<reference evidence="1 2" key="1">
    <citation type="submission" date="2019-08" db="EMBL/GenBank/DDBJ databases">
        <title>Draft genome sequence of Chryseobacterium sp. Gsoil 183.</title>
        <authorList>
            <person name="Im W.-T."/>
        </authorList>
    </citation>
    <scope>NUCLEOTIDE SEQUENCE [LARGE SCALE GENOMIC DNA]</scope>
    <source>
        <strain evidence="1 2">Gsoil 183</strain>
        <plasmid evidence="1">unnamed1</plasmid>
    </source>
</reference>
<name>A0A5D8ZTQ5_9FLAO</name>
<organism evidence="1 2">
    <name type="scientific">Chryseobacterium panacisoli</name>
    <dbReference type="NCBI Taxonomy" id="1807141"/>
    <lineage>
        <taxon>Bacteria</taxon>
        <taxon>Pseudomonadati</taxon>
        <taxon>Bacteroidota</taxon>
        <taxon>Flavobacteriia</taxon>
        <taxon>Flavobacteriales</taxon>
        <taxon>Weeksellaceae</taxon>
        <taxon>Chryseobacterium group</taxon>
        <taxon>Chryseobacterium</taxon>
    </lineage>
</organism>